<comment type="subcellular location">
    <subcellularLocation>
        <location evidence="2">Cytoplasm</location>
    </subcellularLocation>
    <subcellularLocation>
        <location evidence="1">Nucleus</location>
    </subcellularLocation>
</comment>
<evidence type="ECO:0000313" key="8">
    <source>
        <dbReference type="Proteomes" id="UP000076632"/>
    </source>
</evidence>
<dbReference type="SUPFAM" id="SSF74784">
    <property type="entry name" value="Translin"/>
    <property type="match status" value="1"/>
</dbReference>
<dbReference type="STRING" id="1328760.A0A165I124"/>
<dbReference type="InterPro" id="IPR016068">
    <property type="entry name" value="Translin_N"/>
</dbReference>
<sequence length="273" mass="30450">MMGGTKRDHDGRSRSPPPASPFMPIFETFRNELDEHHDRRERIIKASRDVTAASKKMIFSLQRVKKVRGELPERINKEVQGHFNTIVTTLESISGDLQGINAWRYRRQITGGLQEFIEAATFKHYLETQTLLTVDAAAAAVPGGVQLTEDDYLLGIFDLVGEMMRFAITTMATSGELPGNTADSEDGREISESNILSDLRELRTQFAALDTTTSSGNGLGRDVEKKLEVMNTCVEKVENAVYGLIIRGRERPKGWMPDLGDDSGRGREPVESY</sequence>
<dbReference type="Gene3D" id="1.20.58.200">
    <property type="entry name" value="Translin, domain 2"/>
    <property type="match status" value="1"/>
</dbReference>
<dbReference type="GO" id="GO:0005737">
    <property type="term" value="C:cytoplasm"/>
    <property type="evidence" value="ECO:0007669"/>
    <property type="project" value="UniProtKB-SubCell"/>
</dbReference>
<evidence type="ECO:0000256" key="4">
    <source>
        <dbReference type="ARBA" id="ARBA00022490"/>
    </source>
</evidence>
<dbReference type="AlphaFoldDB" id="A0A165I124"/>
<evidence type="ECO:0000256" key="6">
    <source>
        <dbReference type="SAM" id="MobiDB-lite"/>
    </source>
</evidence>
<dbReference type="InParanoid" id="A0A165I124"/>
<dbReference type="OMA" id="DTCMETC"/>
<dbReference type="OrthoDB" id="31005at2759"/>
<keyword evidence="5" id="KW-0539">Nucleus</keyword>
<name>A0A165I124_XYLHT</name>
<dbReference type="GO" id="GO:0043565">
    <property type="term" value="F:sequence-specific DNA binding"/>
    <property type="evidence" value="ECO:0007669"/>
    <property type="project" value="InterPro"/>
</dbReference>
<feature type="compositionally biased region" description="Basic and acidic residues" evidence="6">
    <location>
        <begin position="262"/>
        <end position="273"/>
    </location>
</feature>
<reference evidence="7 8" key="1">
    <citation type="journal article" date="2016" name="Fungal Biol.">
        <title>The genome of Xylona heveae provides a window into fungal endophytism.</title>
        <authorList>
            <person name="Gazis R."/>
            <person name="Kuo A."/>
            <person name="Riley R."/>
            <person name="LaButti K."/>
            <person name="Lipzen A."/>
            <person name="Lin J."/>
            <person name="Amirebrahimi M."/>
            <person name="Hesse C.N."/>
            <person name="Spatafora J.W."/>
            <person name="Henrissat B."/>
            <person name="Hainaut M."/>
            <person name="Grigoriev I.V."/>
            <person name="Hibbett D.S."/>
        </authorList>
    </citation>
    <scope>NUCLEOTIDE SEQUENCE [LARGE SCALE GENOMIC DNA]</scope>
    <source>
        <strain evidence="7 8">TC161</strain>
    </source>
</reference>
<dbReference type="Pfam" id="PF01997">
    <property type="entry name" value="Translin"/>
    <property type="match status" value="1"/>
</dbReference>
<comment type="similarity">
    <text evidence="3">Belongs to the translin family.</text>
</comment>
<gene>
    <name evidence="7" type="ORF">L228DRAFT_259456</name>
</gene>
<evidence type="ECO:0000256" key="5">
    <source>
        <dbReference type="ARBA" id="ARBA00023242"/>
    </source>
</evidence>
<dbReference type="InterPro" id="IPR036081">
    <property type="entry name" value="Translin_sf"/>
</dbReference>
<organism evidence="7 8">
    <name type="scientific">Xylona heveae (strain CBS 132557 / TC161)</name>
    <dbReference type="NCBI Taxonomy" id="1328760"/>
    <lineage>
        <taxon>Eukaryota</taxon>
        <taxon>Fungi</taxon>
        <taxon>Dikarya</taxon>
        <taxon>Ascomycota</taxon>
        <taxon>Pezizomycotina</taxon>
        <taxon>Xylonomycetes</taxon>
        <taxon>Xylonales</taxon>
        <taxon>Xylonaceae</taxon>
        <taxon>Xylona</taxon>
    </lineage>
</organism>
<dbReference type="RefSeq" id="XP_018189760.1">
    <property type="nucleotide sequence ID" value="XM_018334161.1"/>
</dbReference>
<dbReference type="GO" id="GO:0005634">
    <property type="term" value="C:nucleus"/>
    <property type="evidence" value="ECO:0007669"/>
    <property type="project" value="UniProtKB-SubCell"/>
</dbReference>
<dbReference type="PANTHER" id="PTHR10741">
    <property type="entry name" value="TRANSLIN AND TRANSLIN ASSOCIATED PROTEIN X"/>
    <property type="match status" value="1"/>
</dbReference>
<keyword evidence="4" id="KW-0963">Cytoplasm</keyword>
<dbReference type="Proteomes" id="UP000076632">
    <property type="component" value="Unassembled WGS sequence"/>
</dbReference>
<dbReference type="EMBL" id="KV407456">
    <property type="protein sequence ID" value="KZF24205.1"/>
    <property type="molecule type" value="Genomic_DNA"/>
</dbReference>
<dbReference type="Gene3D" id="1.20.58.190">
    <property type="entry name" value="Translin, domain 1"/>
    <property type="match status" value="1"/>
</dbReference>
<feature type="compositionally biased region" description="Basic and acidic residues" evidence="6">
    <location>
        <begin position="1"/>
        <end position="13"/>
    </location>
</feature>
<evidence type="ECO:0000256" key="3">
    <source>
        <dbReference type="ARBA" id="ARBA00005902"/>
    </source>
</evidence>
<accession>A0A165I124</accession>
<feature type="region of interest" description="Disordered" evidence="6">
    <location>
        <begin position="1"/>
        <end position="23"/>
    </location>
</feature>
<proteinExistence type="inferred from homology"/>
<dbReference type="CDD" id="cd14820">
    <property type="entry name" value="TRAX"/>
    <property type="match status" value="1"/>
</dbReference>
<feature type="region of interest" description="Disordered" evidence="6">
    <location>
        <begin position="253"/>
        <end position="273"/>
    </location>
</feature>
<evidence type="ECO:0000256" key="1">
    <source>
        <dbReference type="ARBA" id="ARBA00004123"/>
    </source>
</evidence>
<dbReference type="GeneID" id="28899298"/>
<evidence type="ECO:0000256" key="2">
    <source>
        <dbReference type="ARBA" id="ARBA00004496"/>
    </source>
</evidence>
<dbReference type="InterPro" id="IPR016069">
    <property type="entry name" value="Translin_C"/>
</dbReference>
<keyword evidence="8" id="KW-1185">Reference proteome</keyword>
<dbReference type="InterPro" id="IPR002848">
    <property type="entry name" value="Translin_fam"/>
</dbReference>
<evidence type="ECO:0000313" key="7">
    <source>
        <dbReference type="EMBL" id="KZF24205.1"/>
    </source>
</evidence>
<protein>
    <submittedName>
        <fullName evidence="7">Translin</fullName>
    </submittedName>
</protein>